<keyword evidence="5 7" id="KW-0573">Peptidoglycan synthesis</keyword>
<dbReference type="Pfam" id="PF20142">
    <property type="entry name" value="Scaffold"/>
    <property type="match status" value="1"/>
</dbReference>
<dbReference type="GO" id="GO:0008360">
    <property type="term" value="P:regulation of cell shape"/>
    <property type="evidence" value="ECO:0007669"/>
    <property type="project" value="UniProtKB-UniRule"/>
</dbReference>
<dbReference type="InterPro" id="IPR005490">
    <property type="entry name" value="LD_TPept_cat_dom"/>
</dbReference>
<dbReference type="InterPro" id="IPR036366">
    <property type="entry name" value="PGBDSf"/>
</dbReference>
<evidence type="ECO:0000256" key="2">
    <source>
        <dbReference type="ARBA" id="ARBA00005992"/>
    </source>
</evidence>
<dbReference type="InterPro" id="IPR036365">
    <property type="entry name" value="PGBD-like_sf"/>
</dbReference>
<dbReference type="Pfam" id="PF01471">
    <property type="entry name" value="PG_binding_1"/>
    <property type="match status" value="1"/>
</dbReference>
<comment type="similarity">
    <text evidence="2">Belongs to the YkuD family.</text>
</comment>
<evidence type="ECO:0000313" key="10">
    <source>
        <dbReference type="Proteomes" id="UP000198893"/>
    </source>
</evidence>
<dbReference type="EMBL" id="FODS01000026">
    <property type="protein sequence ID" value="SEP11762.1"/>
    <property type="molecule type" value="Genomic_DNA"/>
</dbReference>
<feature type="active site" description="Proton donor/acceptor" evidence="7">
    <location>
        <position position="432"/>
    </location>
</feature>
<evidence type="ECO:0000256" key="3">
    <source>
        <dbReference type="ARBA" id="ARBA00022679"/>
    </source>
</evidence>
<dbReference type="STRING" id="569882.SAMN04490248_12639"/>
<protein>
    <submittedName>
        <fullName evidence="9">Murein L,D-transpeptidase YcbB/YkuD</fullName>
    </submittedName>
</protein>
<dbReference type="PROSITE" id="PS52029">
    <property type="entry name" value="LD_TPASE"/>
    <property type="match status" value="1"/>
</dbReference>
<organism evidence="9 10">
    <name type="scientific">Salinihabitans flavidus</name>
    <dbReference type="NCBI Taxonomy" id="569882"/>
    <lineage>
        <taxon>Bacteria</taxon>
        <taxon>Pseudomonadati</taxon>
        <taxon>Pseudomonadota</taxon>
        <taxon>Alphaproteobacteria</taxon>
        <taxon>Rhodobacterales</taxon>
        <taxon>Roseobacteraceae</taxon>
        <taxon>Salinihabitans</taxon>
    </lineage>
</organism>
<accession>A0A1H8V8G6</accession>
<dbReference type="InterPro" id="IPR002477">
    <property type="entry name" value="Peptidoglycan-bd-like"/>
</dbReference>
<dbReference type="GO" id="GO:0016740">
    <property type="term" value="F:transferase activity"/>
    <property type="evidence" value="ECO:0007669"/>
    <property type="project" value="UniProtKB-KW"/>
</dbReference>
<dbReference type="InterPro" id="IPR045380">
    <property type="entry name" value="LD_TPept_scaffold_dom"/>
</dbReference>
<dbReference type="Pfam" id="PF03734">
    <property type="entry name" value="YkuD"/>
    <property type="match status" value="1"/>
</dbReference>
<dbReference type="Gene3D" id="2.40.440.10">
    <property type="entry name" value="L,D-transpeptidase catalytic domain-like"/>
    <property type="match status" value="1"/>
</dbReference>
<evidence type="ECO:0000256" key="7">
    <source>
        <dbReference type="PROSITE-ProRule" id="PRU01373"/>
    </source>
</evidence>
<dbReference type="UniPathway" id="UPA00219"/>
<keyword evidence="6 7" id="KW-0961">Cell wall biogenesis/degradation</keyword>
<keyword evidence="3" id="KW-0808">Transferase</keyword>
<dbReference type="AlphaFoldDB" id="A0A1H8V8G6"/>
<dbReference type="Gene3D" id="1.10.101.10">
    <property type="entry name" value="PGBD-like superfamily/PGBD"/>
    <property type="match status" value="1"/>
</dbReference>
<name>A0A1H8V8G6_9RHOB</name>
<evidence type="ECO:0000256" key="5">
    <source>
        <dbReference type="ARBA" id="ARBA00022984"/>
    </source>
</evidence>
<evidence type="ECO:0000256" key="4">
    <source>
        <dbReference type="ARBA" id="ARBA00022960"/>
    </source>
</evidence>
<keyword evidence="10" id="KW-1185">Reference proteome</keyword>
<dbReference type="InterPro" id="IPR052905">
    <property type="entry name" value="LD-transpeptidase_YkuD-like"/>
</dbReference>
<dbReference type="GO" id="GO:0004180">
    <property type="term" value="F:carboxypeptidase activity"/>
    <property type="evidence" value="ECO:0007669"/>
    <property type="project" value="UniProtKB-ARBA"/>
</dbReference>
<dbReference type="Proteomes" id="UP000198893">
    <property type="component" value="Unassembled WGS sequence"/>
</dbReference>
<feature type="domain" description="L,D-TPase catalytic" evidence="8">
    <location>
        <begin position="300"/>
        <end position="476"/>
    </location>
</feature>
<dbReference type="CDD" id="cd16913">
    <property type="entry name" value="YkuD_like"/>
    <property type="match status" value="1"/>
</dbReference>
<evidence type="ECO:0000256" key="6">
    <source>
        <dbReference type="ARBA" id="ARBA00023316"/>
    </source>
</evidence>
<dbReference type="GO" id="GO:0009252">
    <property type="term" value="P:peptidoglycan biosynthetic process"/>
    <property type="evidence" value="ECO:0007669"/>
    <property type="project" value="UniProtKB-UniPathway"/>
</dbReference>
<dbReference type="InterPro" id="IPR038063">
    <property type="entry name" value="Transpep_catalytic_dom"/>
</dbReference>
<dbReference type="SUPFAM" id="SSF141523">
    <property type="entry name" value="L,D-transpeptidase catalytic domain-like"/>
    <property type="match status" value="1"/>
</dbReference>
<gene>
    <name evidence="9" type="ORF">SAMN04490248_12639</name>
</gene>
<feature type="active site" description="Nucleophile" evidence="7">
    <location>
        <position position="451"/>
    </location>
</feature>
<sequence length="540" mass="60797">MLLLLRRAGLLQIMIVTGAILIMALTTLSPVSAQDRSMAFRQAVAEAAARDDDLSAHYRESGYEPVWTGAGDADRARRKALITALREAENHGLPGVRYDADGLLAKMSEARTPRDLGLVEVALSKVFLTYARDVQTGLVVPGRVDDGIKREPPYRNRQAYLGAISQSSPEAVMRALPPQTPEYARLMKEKMRLERLMASGGWGPMVQSGTLKPGETGQGVAALRNRLIRMGYMKRSITNTYDSAIQKSVQKFQSMHGLEADGVAGESTMEELNKSVEDRLKSVIVAMERERWLNHERGARHVLVNLTDFTARIVDDGKVSFETRSVVGKNAHDRRSPEFSDEIEHMIVNPTWHVPRSIATKEYLPMLKRNPNAVSYLRLVDVRGRTVNRSNVDFSQFNARNFPFDIKQPPSRSNALGLVKFMFPNKYNIYLHDTPAKNLFSREVRAYSHGCIRLQDPFDFAYALLAPQEADPKNVFHSALNTGRETQIDLETHVPVHIIYRTAISSAKGHMEYRRDVYGRDARIWDAMAKEGVELRSYRG</sequence>
<proteinExistence type="inferred from homology"/>
<dbReference type="SUPFAM" id="SSF47090">
    <property type="entry name" value="PGBD-like"/>
    <property type="match status" value="1"/>
</dbReference>
<dbReference type="GO" id="GO:0071555">
    <property type="term" value="P:cell wall organization"/>
    <property type="evidence" value="ECO:0007669"/>
    <property type="project" value="UniProtKB-UniRule"/>
</dbReference>
<keyword evidence="4 7" id="KW-0133">Cell shape</keyword>
<comment type="pathway">
    <text evidence="1 7">Cell wall biogenesis; peptidoglycan biosynthesis.</text>
</comment>
<evidence type="ECO:0000313" key="9">
    <source>
        <dbReference type="EMBL" id="SEP11762.1"/>
    </source>
</evidence>
<dbReference type="PANTHER" id="PTHR41533">
    <property type="entry name" value="L,D-TRANSPEPTIDASE HI_1667-RELATED"/>
    <property type="match status" value="1"/>
</dbReference>
<reference evidence="9 10" key="1">
    <citation type="submission" date="2016-10" db="EMBL/GenBank/DDBJ databases">
        <authorList>
            <person name="de Groot N.N."/>
        </authorList>
    </citation>
    <scope>NUCLEOTIDE SEQUENCE [LARGE SCALE GENOMIC DNA]</scope>
    <source>
        <strain evidence="9 10">DSM 27842</strain>
    </source>
</reference>
<dbReference type="PANTHER" id="PTHR41533:SF2">
    <property type="entry name" value="BLR7131 PROTEIN"/>
    <property type="match status" value="1"/>
</dbReference>
<evidence type="ECO:0000259" key="8">
    <source>
        <dbReference type="PROSITE" id="PS52029"/>
    </source>
</evidence>
<evidence type="ECO:0000256" key="1">
    <source>
        <dbReference type="ARBA" id="ARBA00004752"/>
    </source>
</evidence>